<dbReference type="Proteomes" id="UP001652680">
    <property type="component" value="Unassembled WGS sequence"/>
</dbReference>
<reference evidence="3" key="1">
    <citation type="journal article" date="2021" name="Elife">
        <title>Highly contiguous assemblies of 101 drosophilid genomes.</title>
        <authorList>
            <person name="Kim B.Y."/>
            <person name="Wang J.R."/>
            <person name="Miller D.E."/>
            <person name="Barmina O."/>
            <person name="Delaney E."/>
            <person name="Thompson A."/>
            <person name="Comeault A.A."/>
            <person name="Peede D."/>
            <person name="D'Agostino E.R."/>
            <person name="Pelaez J."/>
            <person name="Aguilar J.M."/>
            <person name="Haji D."/>
            <person name="Matsunaga T."/>
            <person name="Armstrong E.E."/>
            <person name="Zych M."/>
            <person name="Ogawa Y."/>
            <person name="Stamenkovic-Radak M."/>
            <person name="Jelic M."/>
            <person name="Veselinovic M.S."/>
            <person name="Tanaskovic M."/>
            <person name="Eric P."/>
            <person name="Gao J.J."/>
            <person name="Katoh T.K."/>
            <person name="Toda M.J."/>
            <person name="Watabe H."/>
            <person name="Watada M."/>
            <person name="Davis J.S."/>
            <person name="Moyle L.C."/>
            <person name="Manoli G."/>
            <person name="Bertolini E."/>
            <person name="Kostal V."/>
            <person name="Hawley R.S."/>
            <person name="Takahashi A."/>
            <person name="Jones C.D."/>
            <person name="Price D.K."/>
            <person name="Whiteman N."/>
            <person name="Kopp A."/>
            <person name="Matute D.R."/>
            <person name="Petrov D.A."/>
        </authorList>
    </citation>
    <scope>NUCLEOTIDE SEQUENCE [LARGE SCALE GENOMIC DNA]</scope>
</reference>
<name>A0A6P4F8Q3_DRORH</name>
<evidence type="ECO:0000313" key="2">
    <source>
        <dbReference type="EnsemblMetazoa" id="XP_016986617.1"/>
    </source>
</evidence>
<reference evidence="4" key="2">
    <citation type="submission" date="2025-04" db="UniProtKB">
        <authorList>
            <consortium name="RefSeq"/>
        </authorList>
    </citation>
    <scope>IDENTIFICATION</scope>
</reference>
<gene>
    <name evidence="4" type="primary">LOC108049805</name>
    <name evidence="2" type="synonym">108049805</name>
</gene>
<dbReference type="RefSeq" id="XP_016986617.1">
    <property type="nucleotide sequence ID" value="XM_017131128.1"/>
</dbReference>
<evidence type="ECO:0000313" key="3">
    <source>
        <dbReference type="Proteomes" id="UP001652680"/>
    </source>
</evidence>
<evidence type="ECO:0000313" key="4">
    <source>
        <dbReference type="RefSeq" id="XP_016986617.1"/>
    </source>
</evidence>
<protein>
    <submittedName>
        <fullName evidence="4">Uncharacterized protein LOC108049805</fullName>
    </submittedName>
</protein>
<dbReference type="EnsemblMetazoa" id="XM_017131128.2">
    <property type="protein sequence ID" value="XP_016986617.1"/>
    <property type="gene ID" value="LOC108049805"/>
</dbReference>
<dbReference type="AlphaFoldDB" id="A0A6P4F8Q3"/>
<dbReference type="GeneID" id="108049805"/>
<organism evidence="4">
    <name type="scientific">Drosophila rhopaloa</name>
    <name type="common">Fruit fly</name>
    <dbReference type="NCBI Taxonomy" id="1041015"/>
    <lineage>
        <taxon>Eukaryota</taxon>
        <taxon>Metazoa</taxon>
        <taxon>Ecdysozoa</taxon>
        <taxon>Arthropoda</taxon>
        <taxon>Hexapoda</taxon>
        <taxon>Insecta</taxon>
        <taxon>Pterygota</taxon>
        <taxon>Neoptera</taxon>
        <taxon>Endopterygota</taxon>
        <taxon>Diptera</taxon>
        <taxon>Brachycera</taxon>
        <taxon>Muscomorpha</taxon>
        <taxon>Ephydroidea</taxon>
        <taxon>Drosophilidae</taxon>
        <taxon>Drosophila</taxon>
        <taxon>Sophophora</taxon>
    </lineage>
</organism>
<evidence type="ECO:0000256" key="1">
    <source>
        <dbReference type="SAM" id="MobiDB-lite"/>
    </source>
</evidence>
<reference evidence="2" key="3">
    <citation type="submission" date="2025-05" db="UniProtKB">
        <authorList>
            <consortium name="EnsemblMetazoa"/>
        </authorList>
    </citation>
    <scope>IDENTIFICATION</scope>
</reference>
<feature type="region of interest" description="Disordered" evidence="1">
    <location>
        <begin position="403"/>
        <end position="442"/>
    </location>
</feature>
<keyword evidence="3" id="KW-1185">Reference proteome</keyword>
<feature type="compositionally biased region" description="Acidic residues" evidence="1">
    <location>
        <begin position="407"/>
        <end position="418"/>
    </location>
</feature>
<proteinExistence type="predicted"/>
<accession>A0A6P4F8Q3</accession>
<feature type="region of interest" description="Disordered" evidence="1">
    <location>
        <begin position="355"/>
        <end position="386"/>
    </location>
</feature>
<sequence length="442" mass="49143">MRHELEFPRIPQIVSWNFIKSAEMPKRNDLRGVTKAKNRLPKKIKHVPPISELPRILPWKKTAQKSVSEPLLTMQVPRLSLSMPHIEAPQLNPDDAPGCSRHLCGEFKENSYPNGTQAGKVSDAHQLHLAYLKHWRSRWNLAMSDLGDVQESPLNGLHDMLPLTSIDELTMSMSQDPVCSTTIGFHKEVPMGSSTPTNFIATNTRAYSVENVLSGGDPMWGSSSGPLASTVGAPHTAGESLQSSWHRDNLCDLSLSEFRDLAAFEDPNAISSELERLRHVEAICKRLRGIEVQGNTGLVQEPVSYEEIFDVLGIQENKEQQQQQQQQPQLQAIDSAFESIYITDDDEGALEFPADVSGYMPPSGVTSSGKENAMTDWTDSEDEENCRPGRRITVTACIENIGRFESSSEDTQSEVDVEEVSHNESASDWSLLNDKDSDTETD</sequence>
<dbReference type="OrthoDB" id="7873286at2759"/>
<feature type="compositionally biased region" description="Basic and acidic residues" evidence="1">
    <location>
        <begin position="433"/>
        <end position="442"/>
    </location>
</feature>